<evidence type="ECO:0000256" key="1">
    <source>
        <dbReference type="SAM" id="MobiDB-lite"/>
    </source>
</evidence>
<reference evidence="2 3" key="1">
    <citation type="journal article" date="2018" name="Cell">
        <title>The Chara Genome: Secondary Complexity and Implications for Plant Terrestrialization.</title>
        <authorList>
            <person name="Nishiyama T."/>
            <person name="Sakayama H."/>
            <person name="Vries J.D."/>
            <person name="Buschmann H."/>
            <person name="Saint-Marcoux D."/>
            <person name="Ullrich K.K."/>
            <person name="Haas F.B."/>
            <person name="Vanderstraeten L."/>
            <person name="Becker D."/>
            <person name="Lang D."/>
            <person name="Vosolsobe S."/>
            <person name="Rombauts S."/>
            <person name="Wilhelmsson P.K.I."/>
            <person name="Janitza P."/>
            <person name="Kern R."/>
            <person name="Heyl A."/>
            <person name="Rumpler F."/>
            <person name="Villalobos L.I.A.C."/>
            <person name="Clay J.M."/>
            <person name="Skokan R."/>
            <person name="Toyoda A."/>
            <person name="Suzuki Y."/>
            <person name="Kagoshima H."/>
            <person name="Schijlen E."/>
            <person name="Tajeshwar N."/>
            <person name="Catarino B."/>
            <person name="Hetherington A.J."/>
            <person name="Saltykova A."/>
            <person name="Bonnot C."/>
            <person name="Breuninger H."/>
            <person name="Symeonidi A."/>
            <person name="Radhakrishnan G.V."/>
            <person name="Van Nieuwerburgh F."/>
            <person name="Deforce D."/>
            <person name="Chang C."/>
            <person name="Karol K.G."/>
            <person name="Hedrich R."/>
            <person name="Ulvskov P."/>
            <person name="Glockner G."/>
            <person name="Delwiche C.F."/>
            <person name="Petrasek J."/>
            <person name="Van de Peer Y."/>
            <person name="Friml J."/>
            <person name="Beilby M."/>
            <person name="Dolan L."/>
            <person name="Kohara Y."/>
            <person name="Sugano S."/>
            <person name="Fujiyama A."/>
            <person name="Delaux P.-M."/>
            <person name="Quint M."/>
            <person name="TheiBen G."/>
            <person name="Hagemann M."/>
            <person name="Harholt J."/>
            <person name="Dunand C."/>
            <person name="Zachgo S."/>
            <person name="Langdale J."/>
            <person name="Maumus F."/>
            <person name="Straeten D.V.D."/>
            <person name="Gould S.B."/>
            <person name="Rensing S.A."/>
        </authorList>
    </citation>
    <scope>NUCLEOTIDE SEQUENCE [LARGE SCALE GENOMIC DNA]</scope>
    <source>
        <strain evidence="2 3">S276</strain>
    </source>
</reference>
<comment type="caution">
    <text evidence="2">The sequence shown here is derived from an EMBL/GenBank/DDBJ whole genome shotgun (WGS) entry which is preliminary data.</text>
</comment>
<evidence type="ECO:0000313" key="3">
    <source>
        <dbReference type="Proteomes" id="UP000265515"/>
    </source>
</evidence>
<feature type="region of interest" description="Disordered" evidence="1">
    <location>
        <begin position="1"/>
        <end position="60"/>
    </location>
</feature>
<dbReference type="EMBL" id="BFEA01000001">
    <property type="protein sequence ID" value="GBG58640.1"/>
    <property type="molecule type" value="Genomic_DNA"/>
</dbReference>
<gene>
    <name evidence="2" type="ORF">CBR_g39</name>
</gene>
<name>A0A388JLF2_CHABU</name>
<dbReference type="Gramene" id="GBG58640">
    <property type="protein sequence ID" value="GBG58640"/>
    <property type="gene ID" value="CBR_g39"/>
</dbReference>
<protein>
    <submittedName>
        <fullName evidence="2">Uncharacterized protein</fullName>
    </submittedName>
</protein>
<feature type="compositionally biased region" description="Basic and acidic residues" evidence="1">
    <location>
        <begin position="14"/>
        <end position="37"/>
    </location>
</feature>
<proteinExistence type="predicted"/>
<sequence length="168" mass="18506">METRSGPGLGEIKPWTEQDRAGIGDRNRVGSKKDRARTGTGSEWDQGGLGMEENGGRWGRDGIRMESRWDLAGTRVGTDGIGMKSGRDRAGIRKRAEWDRNGVETEIGWDKVGTDGIGMRSGWKREGIKLGPGRDGMGSRWYRAGNGVSALWVAANTIRLSGDMLRRW</sequence>
<dbReference type="Proteomes" id="UP000265515">
    <property type="component" value="Unassembled WGS sequence"/>
</dbReference>
<evidence type="ECO:0000313" key="2">
    <source>
        <dbReference type="EMBL" id="GBG58640.1"/>
    </source>
</evidence>
<organism evidence="2 3">
    <name type="scientific">Chara braunii</name>
    <name type="common">Braun's stonewort</name>
    <dbReference type="NCBI Taxonomy" id="69332"/>
    <lineage>
        <taxon>Eukaryota</taxon>
        <taxon>Viridiplantae</taxon>
        <taxon>Streptophyta</taxon>
        <taxon>Charophyceae</taxon>
        <taxon>Charales</taxon>
        <taxon>Characeae</taxon>
        <taxon>Chara</taxon>
    </lineage>
</organism>
<keyword evidence="3" id="KW-1185">Reference proteome</keyword>
<accession>A0A388JLF2</accession>
<dbReference type="AlphaFoldDB" id="A0A388JLF2"/>